<name>A0A6P8KUL8_DROMA</name>
<evidence type="ECO:0000313" key="2">
    <source>
        <dbReference type="RefSeq" id="XP_033170487.1"/>
    </source>
</evidence>
<dbReference type="AlphaFoldDB" id="A0A6P8KUL8"/>
<dbReference type="Proteomes" id="UP000515162">
    <property type="component" value="Chromosome X"/>
</dbReference>
<sequence>MAGSSSINALLAKQMSLGEEIQSLIRNYKKDSAQRKSKLGYFEGRLCKLQYLWNAFTDGQNTIKTRNEKTEMEHTYFKTNFFVKIKTLVISYIGEFIQKLPTIENDTENVHVLGKDTRHVTASPENSDAEFDSKLQEQRQSMDRIEEIIQNLERVTRNGINPIILPYLTLMKKMHAEMNQVDM</sequence>
<dbReference type="GeneID" id="117147630"/>
<evidence type="ECO:0000313" key="1">
    <source>
        <dbReference type="Proteomes" id="UP000515162"/>
    </source>
</evidence>
<keyword evidence="1" id="KW-1185">Reference proteome</keyword>
<protein>
    <submittedName>
        <fullName evidence="2">Uncharacterized protein LOC117147630</fullName>
    </submittedName>
</protein>
<dbReference type="RefSeq" id="XP_033170487.1">
    <property type="nucleotide sequence ID" value="XM_033314596.1"/>
</dbReference>
<gene>
    <name evidence="2" type="primary">LOC117147630</name>
</gene>
<reference evidence="2" key="1">
    <citation type="submission" date="2025-08" db="UniProtKB">
        <authorList>
            <consortium name="RefSeq"/>
        </authorList>
    </citation>
    <scope>IDENTIFICATION</scope>
    <source>
        <strain evidence="2">Mau12</strain>
        <tissue evidence="2">Whole Body</tissue>
    </source>
</reference>
<organism evidence="1 2">
    <name type="scientific">Drosophila mauritiana</name>
    <name type="common">Fruit fly</name>
    <dbReference type="NCBI Taxonomy" id="7226"/>
    <lineage>
        <taxon>Eukaryota</taxon>
        <taxon>Metazoa</taxon>
        <taxon>Ecdysozoa</taxon>
        <taxon>Arthropoda</taxon>
        <taxon>Hexapoda</taxon>
        <taxon>Insecta</taxon>
        <taxon>Pterygota</taxon>
        <taxon>Neoptera</taxon>
        <taxon>Endopterygota</taxon>
        <taxon>Diptera</taxon>
        <taxon>Brachycera</taxon>
        <taxon>Muscomorpha</taxon>
        <taxon>Ephydroidea</taxon>
        <taxon>Drosophilidae</taxon>
        <taxon>Drosophila</taxon>
        <taxon>Sophophora</taxon>
    </lineage>
</organism>
<proteinExistence type="predicted"/>
<accession>A0A6P8KUL8</accession>